<organism evidence="1 2">
    <name type="scientific">Smallanthus sonchifolius</name>
    <dbReference type="NCBI Taxonomy" id="185202"/>
    <lineage>
        <taxon>Eukaryota</taxon>
        <taxon>Viridiplantae</taxon>
        <taxon>Streptophyta</taxon>
        <taxon>Embryophyta</taxon>
        <taxon>Tracheophyta</taxon>
        <taxon>Spermatophyta</taxon>
        <taxon>Magnoliopsida</taxon>
        <taxon>eudicotyledons</taxon>
        <taxon>Gunneridae</taxon>
        <taxon>Pentapetalae</taxon>
        <taxon>asterids</taxon>
        <taxon>campanulids</taxon>
        <taxon>Asterales</taxon>
        <taxon>Asteraceae</taxon>
        <taxon>Asteroideae</taxon>
        <taxon>Heliantheae alliance</taxon>
        <taxon>Millerieae</taxon>
        <taxon>Smallanthus</taxon>
    </lineage>
</organism>
<evidence type="ECO:0000313" key="1">
    <source>
        <dbReference type="EMBL" id="KAI3830236.1"/>
    </source>
</evidence>
<protein>
    <submittedName>
        <fullName evidence="1">Uncharacterized protein</fullName>
    </submittedName>
</protein>
<name>A0ACB9KD43_9ASTR</name>
<proteinExistence type="predicted"/>
<sequence>MADLPAVDDPLASLPIPPLSPYIFSDDVTLPDDYLSFDYDYFGITFDDEHHPSDAEEIFNSTFNQSNPFDLLCSDPEFNNFMPDHETVATASVNSSGNQGSDVPVFVNIPSPDNSGIGFIKEIMNPVRNLENSSLELRNENPDSSQGSGNCGSAGSEAAMICPSPDSGNSVVNRTVKGETVSNFVLKRKNESCDVNSESRTIKHQKSNETSTTTENSDLVNEKDEKKKVMLIRNRERSQLSRHRKKHYVEELEEKVRGMQATIQDLNARISYIAAENATLKHQMVAGGGGAGVCSQPVMYPPHPAMAPVGYRYPWMPCPTPYAVKS</sequence>
<keyword evidence="2" id="KW-1185">Reference proteome</keyword>
<dbReference type="Proteomes" id="UP001056120">
    <property type="component" value="Linkage Group LG01"/>
</dbReference>
<reference evidence="2" key="1">
    <citation type="journal article" date="2022" name="Mol. Ecol. Resour.">
        <title>The genomes of chicory, endive, great burdock and yacon provide insights into Asteraceae palaeo-polyploidization history and plant inulin production.</title>
        <authorList>
            <person name="Fan W."/>
            <person name="Wang S."/>
            <person name="Wang H."/>
            <person name="Wang A."/>
            <person name="Jiang F."/>
            <person name="Liu H."/>
            <person name="Zhao H."/>
            <person name="Xu D."/>
            <person name="Zhang Y."/>
        </authorList>
    </citation>
    <scope>NUCLEOTIDE SEQUENCE [LARGE SCALE GENOMIC DNA]</scope>
    <source>
        <strain evidence="2">cv. Yunnan</strain>
    </source>
</reference>
<reference evidence="1 2" key="2">
    <citation type="journal article" date="2022" name="Mol. Ecol. Resour.">
        <title>The genomes of chicory, endive, great burdock and yacon provide insights into Asteraceae paleo-polyploidization history and plant inulin production.</title>
        <authorList>
            <person name="Fan W."/>
            <person name="Wang S."/>
            <person name="Wang H."/>
            <person name="Wang A."/>
            <person name="Jiang F."/>
            <person name="Liu H."/>
            <person name="Zhao H."/>
            <person name="Xu D."/>
            <person name="Zhang Y."/>
        </authorList>
    </citation>
    <scope>NUCLEOTIDE SEQUENCE [LARGE SCALE GENOMIC DNA]</scope>
    <source>
        <strain evidence="2">cv. Yunnan</strain>
        <tissue evidence="1">Leaves</tissue>
    </source>
</reference>
<gene>
    <name evidence="1" type="ORF">L1987_04372</name>
</gene>
<comment type="caution">
    <text evidence="1">The sequence shown here is derived from an EMBL/GenBank/DDBJ whole genome shotgun (WGS) entry which is preliminary data.</text>
</comment>
<accession>A0ACB9KD43</accession>
<evidence type="ECO:0000313" key="2">
    <source>
        <dbReference type="Proteomes" id="UP001056120"/>
    </source>
</evidence>
<dbReference type="EMBL" id="CM042018">
    <property type="protein sequence ID" value="KAI3830236.1"/>
    <property type="molecule type" value="Genomic_DNA"/>
</dbReference>